<evidence type="ECO:0000313" key="3">
    <source>
        <dbReference type="Proteomes" id="UP000798046"/>
    </source>
</evidence>
<evidence type="ECO:0000256" key="1">
    <source>
        <dbReference type="SAM" id="MobiDB-lite"/>
    </source>
</evidence>
<dbReference type="RefSeq" id="WP_151157343.1">
    <property type="nucleotide sequence ID" value="NZ_VZRA01000003.1"/>
</dbReference>
<dbReference type="EMBL" id="VZRA01000003">
    <property type="protein sequence ID" value="KAB0669680.1"/>
    <property type="molecule type" value="Genomic_DNA"/>
</dbReference>
<keyword evidence="3" id="KW-1185">Reference proteome</keyword>
<gene>
    <name evidence="2" type="ORF">F6V30_12830</name>
</gene>
<comment type="caution">
    <text evidence="2">The sequence shown here is derived from an EMBL/GenBank/DDBJ whole genome shotgun (WGS) entry which is preliminary data.</text>
</comment>
<accession>A0ABQ6TN92</accession>
<feature type="compositionally biased region" description="Polar residues" evidence="1">
    <location>
        <begin position="1"/>
        <end position="14"/>
    </location>
</feature>
<feature type="region of interest" description="Disordered" evidence="1">
    <location>
        <begin position="1"/>
        <end position="24"/>
    </location>
</feature>
<sequence>MATLQSTKPPSGTRSAGGGRMAANGSSAGVCPPKVEPLGAAAALGYLSVDINQLLFDVSTTFNPLHQGNLFDCQAAGVRDGRYLFNVALPYDLARFFVTLMESMTSVFVLMSRKAVSSAAHLKTIDPAAIAEREQAKADFSKEVCSIYDSLIDQGFTSAEAVKRTNFALKSVSHPWATHDLVKRTLRAEGRFRAKNRHSNRKE</sequence>
<dbReference type="Proteomes" id="UP000798046">
    <property type="component" value="Unassembled WGS sequence"/>
</dbReference>
<proteinExistence type="predicted"/>
<protein>
    <submittedName>
        <fullName evidence="2">Uncharacterized protein</fullName>
    </submittedName>
</protein>
<evidence type="ECO:0000313" key="2">
    <source>
        <dbReference type="EMBL" id="KAB0669680.1"/>
    </source>
</evidence>
<organism evidence="2 3">
    <name type="scientific">Oryzomonas sagensis</name>
    <dbReference type="NCBI Taxonomy" id="2603857"/>
    <lineage>
        <taxon>Bacteria</taxon>
        <taxon>Pseudomonadati</taxon>
        <taxon>Thermodesulfobacteriota</taxon>
        <taxon>Desulfuromonadia</taxon>
        <taxon>Geobacterales</taxon>
        <taxon>Geobacteraceae</taxon>
        <taxon>Oryzomonas</taxon>
    </lineage>
</organism>
<reference evidence="2 3" key="1">
    <citation type="journal article" date="2020" name="Microorganisms">
        <title>Description of Three Novel Members in the Family Geobacteraceae, Oryzomonas japonicum gen. nov., sp. nov., Oryzomonas sagensis sp. nov., and Oryzomonas ruber sp. nov.</title>
        <authorList>
            <person name="Xu Z."/>
            <person name="Masuda Y."/>
            <person name="Hayakawa C."/>
            <person name="Ushijima N."/>
            <person name="Kawano K."/>
            <person name="Shiratori Y."/>
            <person name="Senoo K."/>
            <person name="Itoh H."/>
        </authorList>
    </citation>
    <scope>NUCLEOTIDE SEQUENCE [LARGE SCALE GENOMIC DNA]</scope>
    <source>
        <strain evidence="2 3">Red100</strain>
    </source>
</reference>
<name>A0ABQ6TN92_9BACT</name>